<reference evidence="2" key="1">
    <citation type="submission" date="2020-10" db="EMBL/GenBank/DDBJ databases">
        <title>Bacterium isolated from coastal waters sediment.</title>
        <authorList>
            <person name="Chen R.-J."/>
            <person name="Lu D.-C."/>
            <person name="Zhu K.-L."/>
            <person name="Du Z.-J."/>
        </authorList>
    </citation>
    <scope>NUCLEOTIDE SEQUENCE</scope>
    <source>
        <strain evidence="2">N1Y112</strain>
    </source>
</reference>
<dbReference type="Pfam" id="PF12576">
    <property type="entry name" value="DUF3754"/>
    <property type="match status" value="1"/>
</dbReference>
<protein>
    <submittedName>
        <fullName evidence="2">DUF3754 domain-containing protein</fullName>
    </submittedName>
</protein>
<sequence>MDLKPPAKRFIPFRKHDILQLCLDDGKLDQAQRAAFQNCSSLIQALFHFEFHQRLERLKNSFSSFNPDRDTHSLKPQEKHCDAFIQELEPLLDKANFEKVSEEDLALALCEDSLFKIKLHVDFDEFAEVLLYCRGESIRTESVPALFGLKRRQVQFANYDRVVIYIRFKDDLDPKTAATRDIKPGSVILKLFKNVPKADLEMLFPNTTVRMRLIDKLMIGVPAAISGGVVISTKLGATLVLLGSLFGFWMGMHSTPVELDKAALIALFAGLGAVGSYLWKQFNNFKNRKLRFVQSLTQNLYFKNLDNNAGVFHRLIDDAEEEECKEAILAYYFLLTRDTAITATELDQQIEHWFRGTLDCELDFEIDDALDKLKRLQLVTEAPDGTLTAMPLPQALSALDQHWDQLFSY</sequence>
<feature type="transmembrane region" description="Helical" evidence="1">
    <location>
        <begin position="262"/>
        <end position="279"/>
    </location>
</feature>
<accession>A0A8J7F946</accession>
<comment type="caution">
    <text evidence="2">The sequence shown here is derived from an EMBL/GenBank/DDBJ whole genome shotgun (WGS) entry which is preliminary data.</text>
</comment>
<gene>
    <name evidence="2" type="ORF">IOQ59_08205</name>
</gene>
<organism evidence="2 3">
    <name type="scientific">Pontibacterium sinense</name>
    <dbReference type="NCBI Taxonomy" id="2781979"/>
    <lineage>
        <taxon>Bacteria</taxon>
        <taxon>Pseudomonadati</taxon>
        <taxon>Pseudomonadota</taxon>
        <taxon>Gammaproteobacteria</taxon>
        <taxon>Oceanospirillales</taxon>
        <taxon>Oceanospirillaceae</taxon>
        <taxon>Pontibacterium</taxon>
    </lineage>
</organism>
<dbReference type="PANTHER" id="PTHR33645:SF11">
    <property type="entry name" value="AMINOPEPTIDASE (DUF3754)"/>
    <property type="match status" value="1"/>
</dbReference>
<name>A0A8J7F946_9GAMM</name>
<proteinExistence type="predicted"/>
<dbReference type="AlphaFoldDB" id="A0A8J7F946"/>
<evidence type="ECO:0000256" key="1">
    <source>
        <dbReference type="SAM" id="Phobius"/>
    </source>
</evidence>
<keyword evidence="1" id="KW-1133">Transmembrane helix</keyword>
<keyword evidence="1" id="KW-0812">Transmembrane</keyword>
<dbReference type="PANTHER" id="PTHR33645">
    <property type="entry name" value="AMINOPEPTIDASE (DUF3754)"/>
    <property type="match status" value="1"/>
</dbReference>
<dbReference type="EMBL" id="JADEYS010000006">
    <property type="protein sequence ID" value="MBE9397240.1"/>
    <property type="molecule type" value="Genomic_DNA"/>
</dbReference>
<keyword evidence="3" id="KW-1185">Reference proteome</keyword>
<keyword evidence="1" id="KW-0472">Membrane</keyword>
<evidence type="ECO:0000313" key="2">
    <source>
        <dbReference type="EMBL" id="MBE9397240.1"/>
    </source>
</evidence>
<dbReference type="RefSeq" id="WP_193952780.1">
    <property type="nucleotide sequence ID" value="NZ_JADEYS010000006.1"/>
</dbReference>
<dbReference type="Proteomes" id="UP000640333">
    <property type="component" value="Unassembled WGS sequence"/>
</dbReference>
<feature type="transmembrane region" description="Helical" evidence="1">
    <location>
        <begin position="217"/>
        <end position="250"/>
    </location>
</feature>
<dbReference type="InterPro" id="IPR022227">
    <property type="entry name" value="DUF3754"/>
</dbReference>
<evidence type="ECO:0000313" key="3">
    <source>
        <dbReference type="Proteomes" id="UP000640333"/>
    </source>
</evidence>